<dbReference type="CDD" id="cd09917">
    <property type="entry name" value="F-box_SF"/>
    <property type="match status" value="1"/>
</dbReference>
<gene>
    <name evidence="2" type="ORF">GH714_034813</name>
</gene>
<proteinExistence type="predicted"/>
<dbReference type="SUPFAM" id="SSF81383">
    <property type="entry name" value="F-box domain"/>
    <property type="match status" value="1"/>
</dbReference>
<evidence type="ECO:0000313" key="2">
    <source>
        <dbReference type="EMBL" id="KAF2312477.1"/>
    </source>
</evidence>
<evidence type="ECO:0000259" key="1">
    <source>
        <dbReference type="SMART" id="SM00256"/>
    </source>
</evidence>
<dbReference type="InterPro" id="IPR036047">
    <property type="entry name" value="F-box-like_dom_sf"/>
</dbReference>
<dbReference type="Pfam" id="PF03478">
    <property type="entry name" value="Beta-prop_KIB1-4"/>
    <property type="match status" value="1"/>
</dbReference>
<name>A0A6A6MHR1_HEVBR</name>
<dbReference type="Pfam" id="PF00646">
    <property type="entry name" value="F-box"/>
    <property type="match status" value="1"/>
</dbReference>
<dbReference type="PANTHER" id="PTHR47123">
    <property type="entry name" value="F-BOX PROTEIN SKIP23"/>
    <property type="match status" value="1"/>
</dbReference>
<dbReference type="Gene3D" id="1.20.1280.50">
    <property type="match status" value="1"/>
</dbReference>
<evidence type="ECO:0000313" key="3">
    <source>
        <dbReference type="Proteomes" id="UP000467840"/>
    </source>
</evidence>
<feature type="domain" description="F-box" evidence="1">
    <location>
        <begin position="7"/>
        <end position="48"/>
    </location>
</feature>
<organism evidence="2 3">
    <name type="scientific">Hevea brasiliensis</name>
    <name type="common">Para rubber tree</name>
    <name type="synonym">Siphonia brasiliensis</name>
    <dbReference type="NCBI Taxonomy" id="3981"/>
    <lineage>
        <taxon>Eukaryota</taxon>
        <taxon>Viridiplantae</taxon>
        <taxon>Streptophyta</taxon>
        <taxon>Embryophyta</taxon>
        <taxon>Tracheophyta</taxon>
        <taxon>Spermatophyta</taxon>
        <taxon>Magnoliopsida</taxon>
        <taxon>eudicotyledons</taxon>
        <taxon>Gunneridae</taxon>
        <taxon>Pentapetalae</taxon>
        <taxon>rosids</taxon>
        <taxon>fabids</taxon>
        <taxon>Malpighiales</taxon>
        <taxon>Euphorbiaceae</taxon>
        <taxon>Crotonoideae</taxon>
        <taxon>Micrandreae</taxon>
        <taxon>Hevea</taxon>
    </lineage>
</organism>
<dbReference type="InterPro" id="IPR005174">
    <property type="entry name" value="KIB1-4_b-propeller"/>
</dbReference>
<dbReference type="SMART" id="SM00256">
    <property type="entry name" value="FBOX"/>
    <property type="match status" value="1"/>
</dbReference>
<accession>A0A6A6MHR1</accession>
<sequence>MSRWTDLPKELLETISKCLDFRVDVLRFRSVCTSWRSSVPFPSFDEDIPPLILKLPMPIGVDAVLSQATICRMEFSRQNKNSSSSESKPKAWLTKIGETKLGKLKFFHPLSNSQVRWGTVSWIDSSLKLIQYSPPLFGCGSQKNLVESCGDLYVVDRYLDGDRRTWNDYENLDVRRLSFSFRRRRYRMCSPKAIAFRIHKLDEEWGTWVDVKSLGDRAFVLGVDCSFSISSTDFLGGKGNCVYFTDDDDVKGKGLKSDSIFLFRLEDHIIEKVTTLPEYSDVFWPPKIFSA</sequence>
<protein>
    <recommendedName>
        <fullName evidence="1">F-box domain-containing protein</fullName>
    </recommendedName>
</protein>
<dbReference type="EMBL" id="JAAGAX010000006">
    <property type="protein sequence ID" value="KAF2312477.1"/>
    <property type="molecule type" value="Genomic_DNA"/>
</dbReference>
<dbReference type="PANTHER" id="PTHR47123:SF28">
    <property type="entry name" value="F-BOX DOMAIN-CONTAINING PROTEIN"/>
    <property type="match status" value="1"/>
</dbReference>
<dbReference type="AlphaFoldDB" id="A0A6A6MHR1"/>
<keyword evidence="3" id="KW-1185">Reference proteome</keyword>
<dbReference type="InterPro" id="IPR051304">
    <property type="entry name" value="SCF_F-box_domain"/>
</dbReference>
<dbReference type="Proteomes" id="UP000467840">
    <property type="component" value="Chromosome 14"/>
</dbReference>
<reference evidence="2 3" key="1">
    <citation type="journal article" date="2020" name="Mol. Plant">
        <title>The Chromosome-Based Rubber Tree Genome Provides New Insights into Spurge Genome Evolution and Rubber Biosynthesis.</title>
        <authorList>
            <person name="Liu J."/>
            <person name="Shi C."/>
            <person name="Shi C.C."/>
            <person name="Li W."/>
            <person name="Zhang Q.J."/>
            <person name="Zhang Y."/>
            <person name="Li K."/>
            <person name="Lu H.F."/>
            <person name="Shi C."/>
            <person name="Zhu S.T."/>
            <person name="Xiao Z.Y."/>
            <person name="Nan H."/>
            <person name="Yue Y."/>
            <person name="Zhu X.G."/>
            <person name="Wu Y."/>
            <person name="Hong X.N."/>
            <person name="Fan G.Y."/>
            <person name="Tong Y."/>
            <person name="Zhang D."/>
            <person name="Mao C.L."/>
            <person name="Liu Y.L."/>
            <person name="Hao S.J."/>
            <person name="Liu W.Q."/>
            <person name="Lv M.Q."/>
            <person name="Zhang H.B."/>
            <person name="Liu Y."/>
            <person name="Hu-Tang G.R."/>
            <person name="Wang J.P."/>
            <person name="Wang J.H."/>
            <person name="Sun Y.H."/>
            <person name="Ni S.B."/>
            <person name="Chen W.B."/>
            <person name="Zhang X.C."/>
            <person name="Jiao Y.N."/>
            <person name="Eichler E.E."/>
            <person name="Li G.H."/>
            <person name="Liu X."/>
            <person name="Gao L.Z."/>
        </authorList>
    </citation>
    <scope>NUCLEOTIDE SEQUENCE [LARGE SCALE GENOMIC DNA]</scope>
    <source>
        <strain evidence="3">cv. GT1</strain>
        <tissue evidence="2">Leaf</tissue>
    </source>
</reference>
<dbReference type="InterPro" id="IPR001810">
    <property type="entry name" value="F-box_dom"/>
</dbReference>
<comment type="caution">
    <text evidence="2">The sequence shown here is derived from an EMBL/GenBank/DDBJ whole genome shotgun (WGS) entry which is preliminary data.</text>
</comment>